<proteinExistence type="predicted"/>
<dbReference type="PANTHER" id="PTHR30146">
    <property type="entry name" value="LACI-RELATED TRANSCRIPTIONAL REPRESSOR"/>
    <property type="match status" value="1"/>
</dbReference>
<feature type="domain" description="HTH cro/C1-type" evidence="9">
    <location>
        <begin position="7"/>
        <end position="50"/>
    </location>
</feature>
<evidence type="ECO:0000256" key="1">
    <source>
        <dbReference type="ARBA" id="ARBA00019435"/>
    </source>
</evidence>
<protein>
    <recommendedName>
        <fullName evidence="1 7">Catabolite control protein A</fullName>
    </recommendedName>
</protein>
<evidence type="ECO:0000256" key="7">
    <source>
        <dbReference type="RuleBase" id="RU368079"/>
    </source>
</evidence>
<dbReference type="CDD" id="cd01392">
    <property type="entry name" value="HTH_LacI"/>
    <property type="match status" value="1"/>
</dbReference>
<dbReference type="GO" id="GO:0003700">
    <property type="term" value="F:DNA-binding transcription factor activity"/>
    <property type="evidence" value="ECO:0007669"/>
    <property type="project" value="TreeGrafter"/>
</dbReference>
<dbReference type="Pfam" id="PF00356">
    <property type="entry name" value="LacI"/>
    <property type="match status" value="1"/>
</dbReference>
<keyword evidence="11" id="KW-1185">Reference proteome</keyword>
<dbReference type="PROSITE" id="PS50932">
    <property type="entry name" value="HTH_LACI_2"/>
    <property type="match status" value="1"/>
</dbReference>
<evidence type="ECO:0000313" key="11">
    <source>
        <dbReference type="Proteomes" id="UP000500741"/>
    </source>
</evidence>
<keyword evidence="4 7" id="KW-0238">DNA-binding</keyword>
<dbReference type="GO" id="GO:0000976">
    <property type="term" value="F:transcription cis-regulatory region binding"/>
    <property type="evidence" value="ECO:0007669"/>
    <property type="project" value="TreeGrafter"/>
</dbReference>
<reference evidence="10 11" key="1">
    <citation type="submission" date="2020-03" db="EMBL/GenBank/DDBJ databases">
        <title>Weissella sp. nov., isolated from Cybister lewisianus.</title>
        <authorList>
            <person name="Hyun D.-W."/>
            <person name="Bae J.-W."/>
        </authorList>
    </citation>
    <scope>NUCLEOTIDE SEQUENCE [LARGE SCALE GENOMIC DNA]</scope>
    <source>
        <strain evidence="10 11">HDW19</strain>
    </source>
</reference>
<dbReference type="SUPFAM" id="SSF53822">
    <property type="entry name" value="Periplasmic binding protein-like I"/>
    <property type="match status" value="1"/>
</dbReference>
<evidence type="ECO:0000259" key="9">
    <source>
        <dbReference type="PROSITE" id="PS50943"/>
    </source>
</evidence>
<feature type="domain" description="HTH lacI-type" evidence="8">
    <location>
        <begin position="6"/>
        <end position="60"/>
    </location>
</feature>
<dbReference type="NCBIfam" id="TIGR01481">
    <property type="entry name" value="ccpA"/>
    <property type="match status" value="1"/>
</dbReference>
<dbReference type="PRINTS" id="PR00036">
    <property type="entry name" value="HTHLACI"/>
</dbReference>
<sequence>MEKQAVTIYDVAREAGVSMATVSRVVNGNTNVRSETKEKVESVIEQLNYRPNAVARGLASRRSTTVGIVIPDVTNVYFSELSRGIDDVARMYNYQIILANSEEKNAAEVVESLLSKQVDGILYMGNIIDDRLRDQLEKSNVPVVLSGSVDVENQNPSVNIDYISAVQEITDKLIVSGHKKISFVSGPLDQTINTEFKLKGYKNALKNTGIKFDESLIFAGEYEYQSGYQLGDEIRQSGATASVVVDDEMAAGVLNFMTDNGVKIPEDFEVVTVNNSHITLLTRPQLSSVIQPIYDIGAVSMRMLTKLMNNEELETPEILLAHGYVKRESTKN</sequence>
<keyword evidence="2 7" id="KW-0678">Repressor</keyword>
<keyword evidence="6 7" id="KW-0804">Transcription</keyword>
<dbReference type="Proteomes" id="UP000500741">
    <property type="component" value="Chromosome"/>
</dbReference>
<dbReference type="InterPro" id="IPR006377">
    <property type="entry name" value="CcpA"/>
</dbReference>
<dbReference type="SMART" id="SM00354">
    <property type="entry name" value="HTH_LACI"/>
    <property type="match status" value="1"/>
</dbReference>
<evidence type="ECO:0000256" key="2">
    <source>
        <dbReference type="ARBA" id="ARBA00022491"/>
    </source>
</evidence>
<evidence type="ECO:0000256" key="3">
    <source>
        <dbReference type="ARBA" id="ARBA00023015"/>
    </source>
</evidence>
<keyword evidence="3 7" id="KW-0805">Transcription regulation</keyword>
<dbReference type="InterPro" id="IPR046335">
    <property type="entry name" value="LacI/GalR-like_sensor"/>
</dbReference>
<organism evidence="10 11">
    <name type="scientific">Weissella coleopterorum</name>
    <dbReference type="NCBI Taxonomy" id="2714949"/>
    <lineage>
        <taxon>Bacteria</taxon>
        <taxon>Bacillati</taxon>
        <taxon>Bacillota</taxon>
        <taxon>Bacilli</taxon>
        <taxon>Lactobacillales</taxon>
        <taxon>Lactobacillaceae</taxon>
        <taxon>Weissella</taxon>
    </lineage>
</organism>
<evidence type="ECO:0000256" key="6">
    <source>
        <dbReference type="ARBA" id="ARBA00023163"/>
    </source>
</evidence>
<dbReference type="PROSITE" id="PS00356">
    <property type="entry name" value="HTH_LACI_1"/>
    <property type="match status" value="1"/>
</dbReference>
<dbReference type="PROSITE" id="PS50943">
    <property type="entry name" value="HTH_CROC1"/>
    <property type="match status" value="1"/>
</dbReference>
<dbReference type="InterPro" id="IPR001387">
    <property type="entry name" value="Cro/C1-type_HTH"/>
</dbReference>
<dbReference type="Pfam" id="PF13377">
    <property type="entry name" value="Peripla_BP_3"/>
    <property type="match status" value="1"/>
</dbReference>
<accession>A0A6G8B209</accession>
<name>A0A6G8B209_9LACO</name>
<dbReference type="Gene3D" id="3.40.50.2300">
    <property type="match status" value="2"/>
</dbReference>
<evidence type="ECO:0000313" key="10">
    <source>
        <dbReference type="EMBL" id="QIL51272.1"/>
    </source>
</evidence>
<dbReference type="AlphaFoldDB" id="A0A6G8B209"/>
<dbReference type="SUPFAM" id="SSF47413">
    <property type="entry name" value="lambda repressor-like DNA-binding domains"/>
    <property type="match status" value="1"/>
</dbReference>
<dbReference type="Gene3D" id="1.10.260.40">
    <property type="entry name" value="lambda repressor-like DNA-binding domains"/>
    <property type="match status" value="1"/>
</dbReference>
<dbReference type="FunFam" id="1.10.260.40:FF:000002">
    <property type="entry name" value="HTH-type transcriptional repressor PurR"/>
    <property type="match status" value="1"/>
</dbReference>
<evidence type="ECO:0000259" key="8">
    <source>
        <dbReference type="PROSITE" id="PS50932"/>
    </source>
</evidence>
<evidence type="ECO:0000256" key="4">
    <source>
        <dbReference type="ARBA" id="ARBA00023125"/>
    </source>
</evidence>
<dbReference type="PANTHER" id="PTHR30146:SF150">
    <property type="entry name" value="ARABINOSE METABOLISM TRANSCRIPTIONAL REPRESSOR"/>
    <property type="match status" value="1"/>
</dbReference>
<comment type="function">
    <text evidence="7">Global transcriptional regulator of carbon catabolite repression (CCR) and carbon catabolite activation (CCA), which ensures optimal energy usage under diverse conditions.</text>
</comment>
<dbReference type="EMBL" id="CP049888">
    <property type="protein sequence ID" value="QIL51272.1"/>
    <property type="molecule type" value="Genomic_DNA"/>
</dbReference>
<dbReference type="RefSeq" id="WP_166011698.1">
    <property type="nucleotide sequence ID" value="NZ_CP049888.1"/>
</dbReference>
<keyword evidence="5 7" id="KW-0010">Activator</keyword>
<dbReference type="KEGG" id="wco:G7084_04015"/>
<dbReference type="InterPro" id="IPR000843">
    <property type="entry name" value="HTH_LacI"/>
</dbReference>
<evidence type="ECO:0000256" key="5">
    <source>
        <dbReference type="ARBA" id="ARBA00023159"/>
    </source>
</evidence>
<dbReference type="InterPro" id="IPR028082">
    <property type="entry name" value="Peripla_BP_I"/>
</dbReference>
<gene>
    <name evidence="10" type="primary">ccpA</name>
    <name evidence="10" type="ORF">G7084_04015</name>
</gene>
<dbReference type="InterPro" id="IPR010982">
    <property type="entry name" value="Lambda_DNA-bd_dom_sf"/>
</dbReference>